<keyword evidence="2" id="KW-1185">Reference proteome</keyword>
<dbReference type="Proteomes" id="UP000693946">
    <property type="component" value="Unassembled WGS sequence"/>
</dbReference>
<accession>A0AAV6PLA7</accession>
<evidence type="ECO:0000313" key="1">
    <source>
        <dbReference type="EMBL" id="KAG7467831.1"/>
    </source>
</evidence>
<proteinExistence type="predicted"/>
<gene>
    <name evidence="1" type="ORF">JOB18_016715</name>
</gene>
<name>A0AAV6PLA7_SOLSE</name>
<sequence>MIQIFLINTALHNTVVNLKALTRFGSLYRGLPAASICLKQTSAGLSSHASRFEQSRSCWWRRAVNIPPSQDSTGSSSPQCSRSLTASIRLMAV</sequence>
<protein>
    <submittedName>
        <fullName evidence="1">Uncharacterized protein</fullName>
    </submittedName>
</protein>
<reference evidence="1 2" key="1">
    <citation type="journal article" date="2021" name="Sci. Rep.">
        <title>Chromosome anchoring in Senegalese sole (Solea senegalensis) reveals sex-associated markers and genome rearrangements in flatfish.</title>
        <authorList>
            <person name="Guerrero-Cozar I."/>
            <person name="Gomez-Garrido J."/>
            <person name="Berbel C."/>
            <person name="Martinez-Blanch J.F."/>
            <person name="Alioto T."/>
            <person name="Claros M.G."/>
            <person name="Gagnaire P.A."/>
            <person name="Manchado M."/>
        </authorList>
    </citation>
    <scope>NUCLEOTIDE SEQUENCE [LARGE SCALE GENOMIC DNA]</scope>
    <source>
        <strain evidence="1">Sse05_10M</strain>
    </source>
</reference>
<evidence type="ECO:0000313" key="2">
    <source>
        <dbReference type="Proteomes" id="UP000693946"/>
    </source>
</evidence>
<dbReference type="EMBL" id="JAGKHQ010000482">
    <property type="protein sequence ID" value="KAG7467831.1"/>
    <property type="molecule type" value="Genomic_DNA"/>
</dbReference>
<organism evidence="1 2">
    <name type="scientific">Solea senegalensis</name>
    <name type="common">Senegalese sole</name>
    <dbReference type="NCBI Taxonomy" id="28829"/>
    <lineage>
        <taxon>Eukaryota</taxon>
        <taxon>Metazoa</taxon>
        <taxon>Chordata</taxon>
        <taxon>Craniata</taxon>
        <taxon>Vertebrata</taxon>
        <taxon>Euteleostomi</taxon>
        <taxon>Actinopterygii</taxon>
        <taxon>Neopterygii</taxon>
        <taxon>Teleostei</taxon>
        <taxon>Neoteleostei</taxon>
        <taxon>Acanthomorphata</taxon>
        <taxon>Carangaria</taxon>
        <taxon>Pleuronectiformes</taxon>
        <taxon>Pleuronectoidei</taxon>
        <taxon>Soleidae</taxon>
        <taxon>Solea</taxon>
    </lineage>
</organism>
<dbReference type="AlphaFoldDB" id="A0AAV6PLA7"/>
<comment type="caution">
    <text evidence="1">The sequence shown here is derived from an EMBL/GenBank/DDBJ whole genome shotgun (WGS) entry which is preliminary data.</text>
</comment>